<evidence type="ECO:0000256" key="3">
    <source>
        <dbReference type="ARBA" id="ARBA00022741"/>
    </source>
</evidence>
<keyword evidence="5 7" id="KW-0067">ATP-binding</keyword>
<dbReference type="Pfam" id="PF00749">
    <property type="entry name" value="tRNA-synt_1c"/>
    <property type="match status" value="1"/>
</dbReference>
<feature type="binding site" evidence="7">
    <location>
        <position position="190"/>
    </location>
    <ligand>
        <name>L-glutamate</name>
        <dbReference type="ChEBI" id="CHEBI:29985"/>
    </ligand>
</feature>
<feature type="binding site" evidence="7">
    <location>
        <position position="132"/>
    </location>
    <ligand>
        <name>Zn(2+)</name>
        <dbReference type="ChEBI" id="CHEBI:29105"/>
    </ligand>
</feature>
<name>A0AAU7F8V7_9NEIS</name>
<feature type="domain" description="Glutamyl/glutaminyl-tRNA synthetase class Ib catalytic" evidence="9">
    <location>
        <begin position="20"/>
        <end position="251"/>
    </location>
</feature>
<keyword evidence="6 7" id="KW-0030">Aminoacyl-tRNA synthetase</keyword>
<dbReference type="EC" id="6.1.1.-" evidence="7"/>
<dbReference type="GO" id="GO:0006400">
    <property type="term" value="P:tRNA modification"/>
    <property type="evidence" value="ECO:0007669"/>
    <property type="project" value="InterPro"/>
</dbReference>
<comment type="function">
    <text evidence="7">Catalyzes the tRNA-independent activation of glutamate in presence of ATP and the subsequent transfer of glutamate onto a tRNA(Asp). Glutamate is transferred on the 2-amino-5-(4,5-dihydroxy-2-cyclopenten-1-yl) moiety of the queuosine in the wobble position of the QUC anticodon.</text>
</comment>
<protein>
    <recommendedName>
        <fullName evidence="7">Glutamyl-Q tRNA(Asp) synthetase</fullName>
        <shortName evidence="7">Glu-Q-RSs</shortName>
        <ecNumber evidence="7">6.1.1.-</ecNumber>
    </recommendedName>
</protein>
<evidence type="ECO:0000256" key="6">
    <source>
        <dbReference type="ARBA" id="ARBA00023146"/>
    </source>
</evidence>
<feature type="binding site" evidence="7">
    <location>
        <position position="114"/>
    </location>
    <ligand>
        <name>Zn(2+)</name>
        <dbReference type="ChEBI" id="CHEBI:29105"/>
    </ligand>
</feature>
<dbReference type="FunFam" id="3.40.50.620:FF:000093">
    <property type="entry name" value="Glutamyl-Q tRNA(Asp) synthetase"/>
    <property type="match status" value="1"/>
</dbReference>
<sequence>MSCLIEMNGDVVIKSAYVGRFAPSPTGLLHMGSLMAAVASYLDARVAGGRWLLRIEDLDPPREFSGASNSFIETLLRFGFEWDGEIVWQSQRGARYQQVLDSLLERGLAYPCSCTRKMLQAAGRRGVDGLVYSGLCRSGVSSCASQLAYRLKVPDEVIAVVDRVQQVTAHNLCCDVGDFILRRADQLWAYQLAVVVDDADAGVTDVVRGADLLDSTPRQVYLQQVLGFSTVRYLHIPVITNMRGEKLSKQTCAPALRDGQEVEQLWFALSLLYQNPPLSLRRASLAELWCWAIDAWDVAKFPQKRSVAVTIDDNFEFKFQL</sequence>
<feature type="binding site" evidence="7">
    <location>
        <position position="136"/>
    </location>
    <ligand>
        <name>Zn(2+)</name>
        <dbReference type="ChEBI" id="CHEBI:29105"/>
    </ligand>
</feature>
<dbReference type="NCBIfam" id="NF004314">
    <property type="entry name" value="PRK05710.1-3"/>
    <property type="match status" value="1"/>
</dbReference>
<dbReference type="KEGG" id="cmav:ABHF33_16370"/>
<dbReference type="PANTHER" id="PTHR43311:SF1">
    <property type="entry name" value="GLUTAMYL-Q TRNA(ASP) SYNTHETASE"/>
    <property type="match status" value="1"/>
</dbReference>
<comment type="cofactor">
    <cofactor evidence="7">
        <name>Zn(2+)</name>
        <dbReference type="ChEBI" id="CHEBI:29105"/>
    </cofactor>
    <text evidence="7">Binds 1 zinc ion per subunit.</text>
</comment>
<feature type="short sequence motif" description="'KMSKS' region" evidence="7">
    <location>
        <begin position="246"/>
        <end position="250"/>
    </location>
</feature>
<dbReference type="GO" id="GO:0006424">
    <property type="term" value="P:glutamyl-tRNA aminoacylation"/>
    <property type="evidence" value="ECO:0007669"/>
    <property type="project" value="InterPro"/>
</dbReference>
<feature type="binding site" evidence="7">
    <location>
        <position position="112"/>
    </location>
    <ligand>
        <name>Zn(2+)</name>
        <dbReference type="ChEBI" id="CHEBI:29105"/>
    </ligand>
</feature>
<evidence type="ECO:0000259" key="9">
    <source>
        <dbReference type="Pfam" id="PF00749"/>
    </source>
</evidence>
<feature type="binding site" evidence="7">
    <location>
        <begin position="20"/>
        <end position="24"/>
    </location>
    <ligand>
        <name>L-glutamate</name>
        <dbReference type="ChEBI" id="CHEBI:29985"/>
    </ligand>
</feature>
<dbReference type="AlphaFoldDB" id="A0AAU7F8V7"/>
<dbReference type="GO" id="GO:0005829">
    <property type="term" value="C:cytosol"/>
    <property type="evidence" value="ECO:0007669"/>
    <property type="project" value="TreeGrafter"/>
</dbReference>
<evidence type="ECO:0000256" key="2">
    <source>
        <dbReference type="ARBA" id="ARBA00022723"/>
    </source>
</evidence>
<dbReference type="InterPro" id="IPR049940">
    <property type="entry name" value="GluQ/Sye"/>
</dbReference>
<dbReference type="PRINTS" id="PR00987">
    <property type="entry name" value="TRNASYNTHGLU"/>
</dbReference>
<evidence type="ECO:0000256" key="5">
    <source>
        <dbReference type="ARBA" id="ARBA00022840"/>
    </source>
</evidence>
<dbReference type="PANTHER" id="PTHR43311">
    <property type="entry name" value="GLUTAMATE--TRNA LIGASE"/>
    <property type="match status" value="1"/>
</dbReference>
<feature type="binding site" evidence="7">
    <location>
        <position position="56"/>
    </location>
    <ligand>
        <name>L-glutamate</name>
        <dbReference type="ChEBI" id="CHEBI:29985"/>
    </ligand>
</feature>
<proteinExistence type="inferred from homology"/>
<dbReference type="NCBIfam" id="TIGR03838">
    <property type="entry name" value="queuosine_YadB"/>
    <property type="match status" value="1"/>
</dbReference>
<reference evidence="10" key="1">
    <citation type="submission" date="2024-05" db="EMBL/GenBank/DDBJ databases">
        <authorList>
            <person name="Yang L."/>
            <person name="Pan L."/>
        </authorList>
    </citation>
    <scope>NUCLEOTIDE SEQUENCE</scope>
    <source>
        <strain evidence="10">FCG-7</strain>
    </source>
</reference>
<dbReference type="GO" id="GO:0004818">
    <property type="term" value="F:glutamate-tRNA ligase activity"/>
    <property type="evidence" value="ECO:0007669"/>
    <property type="project" value="TreeGrafter"/>
</dbReference>
<keyword evidence="4 7" id="KW-0862">Zinc</keyword>
<feature type="binding site" evidence="7">
    <location>
        <position position="208"/>
    </location>
    <ligand>
        <name>L-glutamate</name>
        <dbReference type="ChEBI" id="CHEBI:29985"/>
    </ligand>
</feature>
<dbReference type="RefSeq" id="WP_348944949.1">
    <property type="nucleotide sequence ID" value="NZ_CP157355.1"/>
</dbReference>
<gene>
    <name evidence="10" type="primary">gluQRS</name>
    <name evidence="7" type="synonym">gluQ</name>
    <name evidence="10" type="ORF">ABHF33_16370</name>
</gene>
<keyword evidence="1 7" id="KW-0436">Ligase</keyword>
<dbReference type="HAMAP" id="MF_01428">
    <property type="entry name" value="Glu_Q_tRNA_synth"/>
    <property type="match status" value="1"/>
</dbReference>
<evidence type="ECO:0000256" key="1">
    <source>
        <dbReference type="ARBA" id="ARBA00022598"/>
    </source>
</evidence>
<evidence type="ECO:0000256" key="4">
    <source>
        <dbReference type="ARBA" id="ARBA00022833"/>
    </source>
</evidence>
<keyword evidence="3 7" id="KW-0547">Nucleotide-binding</keyword>
<dbReference type="GO" id="GO:0005524">
    <property type="term" value="F:ATP binding"/>
    <property type="evidence" value="ECO:0007669"/>
    <property type="project" value="UniProtKB-KW"/>
</dbReference>
<dbReference type="InterPro" id="IPR020058">
    <property type="entry name" value="Glu/Gln-tRNA-synth_Ib_cat-dom"/>
</dbReference>
<dbReference type="EMBL" id="CP157355">
    <property type="protein sequence ID" value="XBM00606.1"/>
    <property type="molecule type" value="Genomic_DNA"/>
</dbReference>
<dbReference type="GO" id="GO:0008270">
    <property type="term" value="F:zinc ion binding"/>
    <property type="evidence" value="ECO:0007669"/>
    <property type="project" value="UniProtKB-UniRule"/>
</dbReference>
<dbReference type="Gene3D" id="3.40.50.620">
    <property type="entry name" value="HUPs"/>
    <property type="match status" value="1"/>
</dbReference>
<keyword evidence="2 7" id="KW-0479">Metal-binding</keyword>
<dbReference type="InterPro" id="IPR014729">
    <property type="entry name" value="Rossmann-like_a/b/a_fold"/>
</dbReference>
<evidence type="ECO:0000256" key="8">
    <source>
        <dbReference type="RuleBase" id="RU363037"/>
    </source>
</evidence>
<dbReference type="InterPro" id="IPR000924">
    <property type="entry name" value="Glu/Gln-tRNA-synth"/>
</dbReference>
<feature type="short sequence motif" description="'HIGH' region" evidence="7">
    <location>
        <begin position="23"/>
        <end position="33"/>
    </location>
</feature>
<comment type="similarity">
    <text evidence="7">Belongs to the class-I aminoacyl-tRNA synthetase family. GluQ subfamily.</text>
</comment>
<evidence type="ECO:0000256" key="7">
    <source>
        <dbReference type="HAMAP-Rule" id="MF_01428"/>
    </source>
</evidence>
<keyword evidence="8" id="KW-0648">Protein biosynthesis</keyword>
<feature type="binding site" evidence="7">
    <location>
        <position position="249"/>
    </location>
    <ligand>
        <name>ATP</name>
        <dbReference type="ChEBI" id="CHEBI:30616"/>
    </ligand>
</feature>
<dbReference type="InterPro" id="IPR022380">
    <property type="entry name" value="Glu-Q_tRNA(Asp)_Synthase"/>
</dbReference>
<dbReference type="SUPFAM" id="SSF52374">
    <property type="entry name" value="Nucleotidylyl transferase"/>
    <property type="match status" value="1"/>
</dbReference>
<evidence type="ECO:0000313" key="10">
    <source>
        <dbReference type="EMBL" id="XBM00606.1"/>
    </source>
</evidence>
<organism evidence="10">
    <name type="scientific">Chitinibacter mangrovi</name>
    <dbReference type="NCBI Taxonomy" id="3153927"/>
    <lineage>
        <taxon>Bacteria</taxon>
        <taxon>Pseudomonadati</taxon>
        <taxon>Pseudomonadota</taxon>
        <taxon>Betaproteobacteria</taxon>
        <taxon>Neisseriales</taxon>
        <taxon>Chitinibacteraceae</taxon>
        <taxon>Chitinibacter</taxon>
    </lineage>
</organism>
<accession>A0AAU7F8V7</accession>